<evidence type="ECO:0000256" key="1">
    <source>
        <dbReference type="SAM" id="MobiDB-lite"/>
    </source>
</evidence>
<evidence type="ECO:0000313" key="2">
    <source>
        <dbReference type="EMBL" id="KAF3443793.1"/>
    </source>
</evidence>
<proteinExistence type="predicted"/>
<keyword evidence="3" id="KW-1185">Reference proteome</keyword>
<feature type="region of interest" description="Disordered" evidence="1">
    <location>
        <begin position="1"/>
        <end position="20"/>
    </location>
</feature>
<reference evidence="2" key="1">
    <citation type="submission" date="2020-03" db="EMBL/GenBank/DDBJ databases">
        <title>A high-quality chromosome-level genome assembly of a woody plant with both climbing and erect habits, Rhamnella rubrinervis.</title>
        <authorList>
            <person name="Lu Z."/>
            <person name="Yang Y."/>
            <person name="Zhu X."/>
            <person name="Sun Y."/>
        </authorList>
    </citation>
    <scope>NUCLEOTIDE SEQUENCE</scope>
    <source>
        <strain evidence="2">BYM</strain>
        <tissue evidence="2">Leaf</tissue>
    </source>
</reference>
<dbReference type="EMBL" id="VOIH02000006">
    <property type="protein sequence ID" value="KAF3443793.1"/>
    <property type="molecule type" value="Genomic_DNA"/>
</dbReference>
<dbReference type="AlphaFoldDB" id="A0A8K0H194"/>
<sequence>MAPLKRLRKASDKSTEVTTVTEAATTKKRSCEVEESLMHSRFHEELFPRVQGILLIYSHIDRSGNQSYLISTKGIDQFEASIFGDFTRMKTVQFCGGFAHHLLLRQLYNDDPYVIEFEFNEVGARFDKKAFTMFTRLNCGKFPKEIEMRNLSYSLWTKYFGESGPMTQTEFGKAFKDIEFKYDNDQEIWDNVKCYVGLSCDIRSFHHDIVRSPSQCQISKDARIPIS</sequence>
<comment type="caution">
    <text evidence="2">The sequence shown here is derived from an EMBL/GenBank/DDBJ whole genome shotgun (WGS) entry which is preliminary data.</text>
</comment>
<dbReference type="PANTHER" id="PTHR48449">
    <property type="entry name" value="DUF1985 DOMAIN-CONTAINING PROTEIN"/>
    <property type="match status" value="1"/>
</dbReference>
<dbReference type="Proteomes" id="UP000796880">
    <property type="component" value="Unassembled WGS sequence"/>
</dbReference>
<protein>
    <submittedName>
        <fullName evidence="2">Uncharacterized protein</fullName>
    </submittedName>
</protein>
<dbReference type="OrthoDB" id="1194650at2759"/>
<organism evidence="2 3">
    <name type="scientific">Rhamnella rubrinervis</name>
    <dbReference type="NCBI Taxonomy" id="2594499"/>
    <lineage>
        <taxon>Eukaryota</taxon>
        <taxon>Viridiplantae</taxon>
        <taxon>Streptophyta</taxon>
        <taxon>Embryophyta</taxon>
        <taxon>Tracheophyta</taxon>
        <taxon>Spermatophyta</taxon>
        <taxon>Magnoliopsida</taxon>
        <taxon>eudicotyledons</taxon>
        <taxon>Gunneridae</taxon>
        <taxon>Pentapetalae</taxon>
        <taxon>rosids</taxon>
        <taxon>fabids</taxon>
        <taxon>Rosales</taxon>
        <taxon>Rhamnaceae</taxon>
        <taxon>rhamnoid group</taxon>
        <taxon>Rhamneae</taxon>
        <taxon>Rhamnella</taxon>
    </lineage>
</organism>
<accession>A0A8K0H194</accession>
<evidence type="ECO:0000313" key="3">
    <source>
        <dbReference type="Proteomes" id="UP000796880"/>
    </source>
</evidence>
<gene>
    <name evidence="2" type="ORF">FNV43_RR13483</name>
</gene>
<name>A0A8K0H194_9ROSA</name>
<dbReference type="PANTHER" id="PTHR48449:SF1">
    <property type="entry name" value="DUF1985 DOMAIN-CONTAINING PROTEIN"/>
    <property type="match status" value="1"/>
</dbReference>